<keyword evidence="3" id="KW-0479">Metal-binding</keyword>
<dbReference type="Proteomes" id="UP000229675">
    <property type="component" value="Unassembled WGS sequence"/>
</dbReference>
<reference evidence="7" key="1">
    <citation type="submission" date="2017-09" db="EMBL/GenBank/DDBJ databases">
        <title>Depth-based differentiation of microbial function through sediment-hosted aquifers and enrichment of novel symbionts in the deep terrestrial subsurface.</title>
        <authorList>
            <person name="Probst A.J."/>
            <person name="Ladd B."/>
            <person name="Jarett J.K."/>
            <person name="Geller-Mcgrath D.E."/>
            <person name="Sieber C.M.K."/>
            <person name="Emerson J.B."/>
            <person name="Anantharaman K."/>
            <person name="Thomas B.C."/>
            <person name="Malmstrom R."/>
            <person name="Stieglmeier M."/>
            <person name="Klingl A."/>
            <person name="Woyke T."/>
            <person name="Ryan C.M."/>
            <person name="Banfield J.F."/>
        </authorList>
    </citation>
    <scope>NUCLEOTIDE SEQUENCE [LARGE SCALE GENOMIC DNA]</scope>
</reference>
<comment type="caution">
    <text evidence="6">The sequence shown here is derived from an EMBL/GenBank/DDBJ whole genome shotgun (WGS) entry which is preliminary data.</text>
</comment>
<keyword evidence="4" id="KW-0106">Calcium</keyword>
<dbReference type="InterPro" id="IPR023572">
    <property type="entry name" value="Archease_dom"/>
</dbReference>
<evidence type="ECO:0000313" key="6">
    <source>
        <dbReference type="EMBL" id="PIS17526.1"/>
    </source>
</evidence>
<dbReference type="GO" id="GO:0008033">
    <property type="term" value="P:tRNA processing"/>
    <property type="evidence" value="ECO:0007669"/>
    <property type="project" value="UniProtKB-KW"/>
</dbReference>
<evidence type="ECO:0000256" key="3">
    <source>
        <dbReference type="ARBA" id="ARBA00022723"/>
    </source>
</evidence>
<evidence type="ECO:0000259" key="5">
    <source>
        <dbReference type="Pfam" id="PF01951"/>
    </source>
</evidence>
<dbReference type="Gene3D" id="3.55.10.10">
    <property type="entry name" value="Archease domain"/>
    <property type="match status" value="1"/>
</dbReference>
<sequence>MKKYEILEHKADLKIRIFGKDKKELFFNALLAMSESTKAETSKPEKKVKRKIEIKSGDLATLLVDFLSEALYLSQVQKEVFSDIIIKKFTDKE</sequence>
<accession>A0A2H0WXX7</accession>
<comment type="similarity">
    <text evidence="1">Belongs to the archease family.</text>
</comment>
<feature type="non-terminal residue" evidence="6">
    <location>
        <position position="93"/>
    </location>
</feature>
<dbReference type="InterPro" id="IPR036820">
    <property type="entry name" value="Archease_dom_sf"/>
</dbReference>
<gene>
    <name evidence="6" type="ORF">COT59_00140</name>
</gene>
<proteinExistence type="inferred from homology"/>
<organism evidence="6 7">
    <name type="scientific">Candidatus Nealsonbacteria bacterium CG09_land_8_20_14_0_10_42_14</name>
    <dbReference type="NCBI Taxonomy" id="1974707"/>
    <lineage>
        <taxon>Bacteria</taxon>
        <taxon>Candidatus Nealsoniibacteriota</taxon>
    </lineage>
</organism>
<dbReference type="InterPro" id="IPR002804">
    <property type="entry name" value="Archease"/>
</dbReference>
<dbReference type="PANTHER" id="PTHR12682">
    <property type="entry name" value="ARCHEASE"/>
    <property type="match status" value="1"/>
</dbReference>
<evidence type="ECO:0000256" key="2">
    <source>
        <dbReference type="ARBA" id="ARBA00022694"/>
    </source>
</evidence>
<evidence type="ECO:0000256" key="1">
    <source>
        <dbReference type="ARBA" id="ARBA00007963"/>
    </source>
</evidence>
<dbReference type="EMBL" id="PEZD01000005">
    <property type="protein sequence ID" value="PIS17526.1"/>
    <property type="molecule type" value="Genomic_DNA"/>
</dbReference>
<dbReference type="SUPFAM" id="SSF69819">
    <property type="entry name" value="MTH1598-like"/>
    <property type="match status" value="1"/>
</dbReference>
<evidence type="ECO:0000256" key="4">
    <source>
        <dbReference type="ARBA" id="ARBA00022837"/>
    </source>
</evidence>
<feature type="domain" description="Archease" evidence="5">
    <location>
        <begin position="4"/>
        <end position="85"/>
    </location>
</feature>
<dbReference type="AlphaFoldDB" id="A0A2H0WXX7"/>
<dbReference type="PANTHER" id="PTHR12682:SF11">
    <property type="entry name" value="PROTEIN ARCHEASE"/>
    <property type="match status" value="1"/>
</dbReference>
<dbReference type="Pfam" id="PF01951">
    <property type="entry name" value="Archease"/>
    <property type="match status" value="1"/>
</dbReference>
<name>A0A2H0WXX7_9BACT</name>
<dbReference type="GO" id="GO:0046872">
    <property type="term" value="F:metal ion binding"/>
    <property type="evidence" value="ECO:0007669"/>
    <property type="project" value="UniProtKB-KW"/>
</dbReference>
<evidence type="ECO:0000313" key="7">
    <source>
        <dbReference type="Proteomes" id="UP000229675"/>
    </source>
</evidence>
<protein>
    <submittedName>
        <fullName evidence="6">Archease</fullName>
    </submittedName>
</protein>
<keyword evidence="2" id="KW-0819">tRNA processing</keyword>